<dbReference type="InterPro" id="IPR000870">
    <property type="entry name" value="Homoserine_kinase"/>
</dbReference>
<sequence>MTEIATARAPASIGNIGVGYDVMGHAFDALHDTVTARREAAPGVRLGAVTGLVDSLPESIADNACLAAAAAVLDAAGADFGARLDIDKQIPLSAGLGGSGASAVAGAAAANGLLAKPFGIDALLPFALEGERAASGSPAWDNVMPSLIGGLVMAARLDPPLVRVIPAPSGVVSVAVLPEATIETRAARAALAESTPLATAVEHARRIAAFGAGCAMNDLDLVAAGLEDVLIEPQRARLLPAFPAVKAAAMKAGALGCSFSGSGPAMFAWALEDDADAAADAMQAAFDAAGLASRAWRSAINAEGVTVERG</sequence>
<dbReference type="UniPathway" id="UPA00050">
    <property type="reaction ID" value="UER00064"/>
</dbReference>
<dbReference type="AlphaFoldDB" id="A0A2U2BVP1"/>
<evidence type="ECO:0000256" key="2">
    <source>
        <dbReference type="ARBA" id="ARBA00022679"/>
    </source>
</evidence>
<evidence type="ECO:0000259" key="10">
    <source>
        <dbReference type="Pfam" id="PF08544"/>
    </source>
</evidence>
<dbReference type="InterPro" id="IPR020568">
    <property type="entry name" value="Ribosomal_Su5_D2-typ_SF"/>
</dbReference>
<dbReference type="OrthoDB" id="9769912at2"/>
<dbReference type="InterPro" id="IPR006204">
    <property type="entry name" value="GHMP_kinase_N_dom"/>
</dbReference>
<dbReference type="InterPro" id="IPR014721">
    <property type="entry name" value="Ribsml_uS5_D2-typ_fold_subgr"/>
</dbReference>
<keyword evidence="6 7" id="KW-0067">ATP-binding</keyword>
<evidence type="ECO:0000313" key="11">
    <source>
        <dbReference type="EMBL" id="PWE18060.1"/>
    </source>
</evidence>
<dbReference type="NCBIfam" id="NF002288">
    <property type="entry name" value="PRK01212.1-4"/>
    <property type="match status" value="1"/>
</dbReference>
<accession>A0A2U2BVP1</accession>
<dbReference type="PANTHER" id="PTHR20861">
    <property type="entry name" value="HOMOSERINE/4-DIPHOSPHOCYTIDYL-2-C-METHYL-D-ERYTHRITOL KINASE"/>
    <property type="match status" value="1"/>
</dbReference>
<dbReference type="InterPro" id="IPR013750">
    <property type="entry name" value="GHMP_kinase_C_dom"/>
</dbReference>
<dbReference type="PIRSF" id="PIRSF000676">
    <property type="entry name" value="Homoser_kin"/>
    <property type="match status" value="1"/>
</dbReference>
<evidence type="ECO:0000256" key="3">
    <source>
        <dbReference type="ARBA" id="ARBA00022697"/>
    </source>
</evidence>
<evidence type="ECO:0000256" key="7">
    <source>
        <dbReference type="HAMAP-Rule" id="MF_00384"/>
    </source>
</evidence>
<gene>
    <name evidence="7" type="primary">thrB</name>
    <name evidence="11" type="ORF">DDZ18_00125</name>
</gene>
<dbReference type="NCBIfam" id="TIGR00191">
    <property type="entry name" value="thrB"/>
    <property type="match status" value="1"/>
</dbReference>
<proteinExistence type="inferred from homology"/>
<comment type="function">
    <text evidence="7">Catalyzes the ATP-dependent phosphorylation of L-homoserine to L-homoserine phosphate.</text>
</comment>
<evidence type="ECO:0000256" key="1">
    <source>
        <dbReference type="ARBA" id="ARBA00022605"/>
    </source>
</evidence>
<comment type="pathway">
    <text evidence="7">Amino-acid biosynthesis; L-threonine biosynthesis; L-threonine from L-aspartate: step 4/5.</text>
</comment>
<dbReference type="HAMAP" id="MF_00384">
    <property type="entry name" value="Homoser_kinase"/>
    <property type="match status" value="1"/>
</dbReference>
<dbReference type="GO" id="GO:0004413">
    <property type="term" value="F:homoserine kinase activity"/>
    <property type="evidence" value="ECO:0007669"/>
    <property type="project" value="UniProtKB-UniRule"/>
</dbReference>
<comment type="caution">
    <text evidence="11">The sequence shown here is derived from an EMBL/GenBank/DDBJ whole genome shotgun (WGS) entry which is preliminary data.</text>
</comment>
<evidence type="ECO:0000256" key="4">
    <source>
        <dbReference type="ARBA" id="ARBA00022741"/>
    </source>
</evidence>
<evidence type="ECO:0000259" key="9">
    <source>
        <dbReference type="Pfam" id="PF00288"/>
    </source>
</evidence>
<comment type="similarity">
    <text evidence="7">Belongs to the GHMP kinase family. Homoserine kinase subfamily.</text>
</comment>
<evidence type="ECO:0000256" key="5">
    <source>
        <dbReference type="ARBA" id="ARBA00022777"/>
    </source>
</evidence>
<feature type="domain" description="GHMP kinase C-terminal" evidence="10">
    <location>
        <begin position="217"/>
        <end position="287"/>
    </location>
</feature>
<keyword evidence="3 7" id="KW-0791">Threonine biosynthesis</keyword>
<dbReference type="InterPro" id="IPR036554">
    <property type="entry name" value="GHMP_kinase_C_sf"/>
</dbReference>
<dbReference type="Gene3D" id="3.30.230.10">
    <property type="match status" value="1"/>
</dbReference>
<dbReference type="SUPFAM" id="SSF55060">
    <property type="entry name" value="GHMP Kinase, C-terminal domain"/>
    <property type="match status" value="1"/>
</dbReference>
<dbReference type="Pfam" id="PF08544">
    <property type="entry name" value="GHMP_kinases_C"/>
    <property type="match status" value="1"/>
</dbReference>
<dbReference type="PRINTS" id="PR00958">
    <property type="entry name" value="HOMSERKINASE"/>
</dbReference>
<feature type="binding site" evidence="7">
    <location>
        <begin position="91"/>
        <end position="101"/>
    </location>
    <ligand>
        <name>ATP</name>
        <dbReference type="ChEBI" id="CHEBI:30616"/>
    </ligand>
</feature>
<keyword evidence="12" id="KW-1185">Reference proteome</keyword>
<dbReference type="GO" id="GO:0005524">
    <property type="term" value="F:ATP binding"/>
    <property type="evidence" value="ECO:0007669"/>
    <property type="project" value="UniProtKB-UniRule"/>
</dbReference>
<dbReference type="EMBL" id="QEXV01000001">
    <property type="protein sequence ID" value="PWE18060.1"/>
    <property type="molecule type" value="Genomic_DNA"/>
</dbReference>
<keyword evidence="1 7" id="KW-0028">Amino-acid biosynthesis</keyword>
<dbReference type="GO" id="GO:0005737">
    <property type="term" value="C:cytoplasm"/>
    <property type="evidence" value="ECO:0007669"/>
    <property type="project" value="UniProtKB-SubCell"/>
</dbReference>
<evidence type="ECO:0000313" key="12">
    <source>
        <dbReference type="Proteomes" id="UP000245168"/>
    </source>
</evidence>
<keyword evidence="5 7" id="KW-0418">Kinase</keyword>
<reference evidence="12" key="1">
    <citation type="submission" date="2018-05" db="EMBL/GenBank/DDBJ databases">
        <authorList>
            <person name="Liu B.-T."/>
        </authorList>
    </citation>
    <scope>NUCLEOTIDE SEQUENCE [LARGE SCALE GENOMIC DNA]</scope>
    <source>
        <strain evidence="12">WD6-1</strain>
    </source>
</reference>
<organism evidence="11 12">
    <name type="scientific">Marinicauda salina</name>
    <dbReference type="NCBI Taxonomy" id="2135793"/>
    <lineage>
        <taxon>Bacteria</taxon>
        <taxon>Pseudomonadati</taxon>
        <taxon>Pseudomonadota</taxon>
        <taxon>Alphaproteobacteria</taxon>
        <taxon>Maricaulales</taxon>
        <taxon>Maricaulaceae</taxon>
        <taxon>Marinicauda</taxon>
    </lineage>
</organism>
<dbReference type="GO" id="GO:0009088">
    <property type="term" value="P:threonine biosynthetic process"/>
    <property type="evidence" value="ECO:0007669"/>
    <property type="project" value="UniProtKB-UniRule"/>
</dbReference>
<dbReference type="PANTHER" id="PTHR20861:SF1">
    <property type="entry name" value="HOMOSERINE KINASE"/>
    <property type="match status" value="1"/>
</dbReference>
<dbReference type="SUPFAM" id="SSF54211">
    <property type="entry name" value="Ribosomal protein S5 domain 2-like"/>
    <property type="match status" value="1"/>
</dbReference>
<dbReference type="Pfam" id="PF00288">
    <property type="entry name" value="GHMP_kinases_N"/>
    <property type="match status" value="1"/>
</dbReference>
<name>A0A2U2BVP1_9PROT</name>
<comment type="subcellular location">
    <subcellularLocation>
        <location evidence="7">Cytoplasm</location>
    </subcellularLocation>
</comment>
<protein>
    <recommendedName>
        <fullName evidence="7 8">Homoserine kinase</fullName>
        <shortName evidence="7">HK</shortName>
        <shortName evidence="7">HSK</shortName>
        <ecNumber evidence="7 8">2.7.1.39</ecNumber>
    </recommendedName>
</protein>
<evidence type="ECO:0000256" key="8">
    <source>
        <dbReference type="NCBIfam" id="TIGR00191"/>
    </source>
</evidence>
<feature type="domain" description="GHMP kinase N-terminal" evidence="9">
    <location>
        <begin position="66"/>
        <end position="150"/>
    </location>
</feature>
<keyword evidence="2 7" id="KW-0808">Transferase</keyword>
<comment type="catalytic activity">
    <reaction evidence="7">
        <text>L-homoserine + ATP = O-phospho-L-homoserine + ADP + H(+)</text>
        <dbReference type="Rhea" id="RHEA:13985"/>
        <dbReference type="ChEBI" id="CHEBI:15378"/>
        <dbReference type="ChEBI" id="CHEBI:30616"/>
        <dbReference type="ChEBI" id="CHEBI:57476"/>
        <dbReference type="ChEBI" id="CHEBI:57590"/>
        <dbReference type="ChEBI" id="CHEBI:456216"/>
        <dbReference type="EC" id="2.7.1.39"/>
    </reaction>
</comment>
<keyword evidence="4 7" id="KW-0547">Nucleotide-binding</keyword>
<dbReference type="RefSeq" id="WP_109251334.1">
    <property type="nucleotide sequence ID" value="NZ_QEXV01000001.1"/>
</dbReference>
<dbReference type="Gene3D" id="3.30.70.890">
    <property type="entry name" value="GHMP kinase, C-terminal domain"/>
    <property type="match status" value="1"/>
</dbReference>
<keyword evidence="7" id="KW-0963">Cytoplasm</keyword>
<dbReference type="Proteomes" id="UP000245168">
    <property type="component" value="Unassembled WGS sequence"/>
</dbReference>
<evidence type="ECO:0000256" key="6">
    <source>
        <dbReference type="ARBA" id="ARBA00022840"/>
    </source>
</evidence>
<dbReference type="EC" id="2.7.1.39" evidence="7 8"/>